<comment type="caution">
    <text evidence="1">The sequence shown here is derived from an EMBL/GenBank/DDBJ whole genome shotgun (WGS) entry which is preliminary data.</text>
</comment>
<gene>
    <name evidence="1" type="ORF">BS297_30685</name>
</gene>
<dbReference type="KEGG" id="reb:XU06_27850"/>
<name>A0A5N5DTU1_RHOER</name>
<dbReference type="AlphaFoldDB" id="A0A5N5DTU1"/>
<organism evidence="1 2">
    <name type="scientific">Rhodococcus erythropolis</name>
    <name type="common">Arthrobacter picolinophilus</name>
    <dbReference type="NCBI Taxonomy" id="1833"/>
    <lineage>
        <taxon>Bacteria</taxon>
        <taxon>Bacillati</taxon>
        <taxon>Actinomycetota</taxon>
        <taxon>Actinomycetes</taxon>
        <taxon>Mycobacteriales</taxon>
        <taxon>Nocardiaceae</taxon>
        <taxon>Rhodococcus</taxon>
        <taxon>Rhodococcus erythropolis group</taxon>
    </lineage>
</organism>
<accession>A0A5N5DTU1</accession>
<dbReference type="EMBL" id="MRBO01000841">
    <property type="protein sequence ID" value="KAB2581469.1"/>
    <property type="molecule type" value="Genomic_DNA"/>
</dbReference>
<evidence type="ECO:0000313" key="1">
    <source>
        <dbReference type="EMBL" id="KAB2581469.1"/>
    </source>
</evidence>
<sequence length="474" mass="52542">MQSAALKSNQSAVFAVDELRWYRRCHDSAERRVSAHLGRRFLRPRYVFFTAAHLWVVDERQPVAALIDPHTESLAGLVAWTDLPPALPGSGPVQIAADESGLWIQNRRDGPLVHIGTDGIDRSEYTEGHHLIGAGRAGAWCMTTTRRNNDIAPSSDIPPRTLRRKPALLVTKQGGGMRRVEVDAAAIVSVGFDESSLYLGVEHDPWERVPRVDGAGGKRAGFELRYSSSVLQIPLHDPSPQRIDRDTYPHAENRKVGYTSEYADVSYNENRRRKRAFDGDVRWYWGKDPSTRGATIVRSLRGEDPSPVTTLMLPGIDVAHGVAGGGRLWLVARTATRPAVGRSVLSTGFDGGIHSLITGGIDITDRCWPVGPEPLDHHGYVQYCLRGLDRMQFSDKVDQVSATYVGQWPSGRIHVRFRHRDYPGLVLTARLGLYDEQGNRLDNLLSYASAELGEQADTRAYPPVSEAIARVLHV</sequence>
<protein>
    <submittedName>
        <fullName evidence="1">Uncharacterized protein</fullName>
    </submittedName>
</protein>
<evidence type="ECO:0000313" key="2">
    <source>
        <dbReference type="Proteomes" id="UP000325576"/>
    </source>
</evidence>
<reference evidence="1 2" key="1">
    <citation type="journal article" date="2017" name="Poromechanics V (2013)">
        <title>Genomic Characterization of the Arsenic-Tolerant Actinobacterium, &lt;i&gt;Rhodococcus erythropolis&lt;/i&gt; S43.</title>
        <authorList>
            <person name="Retamal-Morales G."/>
            <person name="Mehnert M."/>
            <person name="Schwabe R."/>
            <person name="Tischler D."/>
            <person name="Schloemann M."/>
            <person name="Levican G.J."/>
        </authorList>
    </citation>
    <scope>NUCLEOTIDE SEQUENCE [LARGE SCALE GENOMIC DNA]</scope>
    <source>
        <strain evidence="1 2">S43</strain>
    </source>
</reference>
<proteinExistence type="predicted"/>
<dbReference type="Proteomes" id="UP000325576">
    <property type="component" value="Unassembled WGS sequence"/>
</dbReference>